<feature type="transmembrane region" description="Helical" evidence="1">
    <location>
        <begin position="179"/>
        <end position="201"/>
    </location>
</feature>
<keyword evidence="1" id="KW-1133">Transmembrane helix</keyword>
<evidence type="ECO:0000256" key="1">
    <source>
        <dbReference type="SAM" id="Phobius"/>
    </source>
</evidence>
<dbReference type="PANTHER" id="PTHR30354">
    <property type="entry name" value="GNT FAMILY GLUCONATE TRANSPORTER"/>
    <property type="match status" value="1"/>
</dbReference>
<feature type="transmembrane region" description="Helical" evidence="1">
    <location>
        <begin position="355"/>
        <end position="376"/>
    </location>
</feature>
<dbReference type="InterPro" id="IPR003474">
    <property type="entry name" value="Glcn_transporter"/>
</dbReference>
<proteinExistence type="predicted"/>
<dbReference type="EMBL" id="JADCKF010000003">
    <property type="protein sequence ID" value="MBE5055151.1"/>
    <property type="molecule type" value="Genomic_DNA"/>
</dbReference>
<evidence type="ECO:0000313" key="3">
    <source>
        <dbReference type="Proteomes" id="UP000806211"/>
    </source>
</evidence>
<evidence type="ECO:0000313" key="2">
    <source>
        <dbReference type="EMBL" id="MBE5055151.1"/>
    </source>
</evidence>
<feature type="transmembrane region" description="Helical" evidence="1">
    <location>
        <begin position="383"/>
        <end position="401"/>
    </location>
</feature>
<name>A0ABR9R935_9FIRM</name>
<dbReference type="Pfam" id="PF02447">
    <property type="entry name" value="GntP_permease"/>
    <property type="match status" value="1"/>
</dbReference>
<feature type="transmembrane region" description="Helical" evidence="1">
    <location>
        <begin position="331"/>
        <end position="349"/>
    </location>
</feature>
<organism evidence="2 3">
    <name type="scientific">Pseudoflavonifractor gallinarum</name>
    <dbReference type="NCBI Taxonomy" id="2779352"/>
    <lineage>
        <taxon>Bacteria</taxon>
        <taxon>Bacillati</taxon>
        <taxon>Bacillota</taxon>
        <taxon>Clostridia</taxon>
        <taxon>Eubacteriales</taxon>
        <taxon>Oscillospiraceae</taxon>
        <taxon>Pseudoflavonifractor</taxon>
    </lineage>
</organism>
<feature type="transmembrane region" description="Helical" evidence="1">
    <location>
        <begin position="298"/>
        <end position="319"/>
    </location>
</feature>
<reference evidence="2 3" key="1">
    <citation type="submission" date="2020-10" db="EMBL/GenBank/DDBJ databases">
        <title>ChiBAC.</title>
        <authorList>
            <person name="Zenner C."/>
            <person name="Hitch T.C.A."/>
            <person name="Clavel T."/>
        </authorList>
    </citation>
    <scope>NUCLEOTIDE SEQUENCE [LARGE SCALE GENOMIC DNA]</scope>
    <source>
        <strain evidence="2 3">DSM 107456</strain>
    </source>
</reference>
<sequence length="446" mass="46628">MSPNVLVILGLVLSVVVLVLCTVKLKIHPFFALIATTVTFAVVSGMGMEEMLSAFTSGMGGTVADIGLVIALGTVTGALLEKSGAAETMAKTILKITGEKHAALGLAITGYFVSIPVFCDSAFVLLSPIAKRLSKDTRISMTTMAIAMCMGLHATHMFVPPTPGPLAVSGILSADLGQVILFGALVSIPVMLVGYFGAQLAGKKYYYLPKEVGETQEQQKLPSPVMAFLPILAPIALMLIKTIGDMCTWPEAVMGVMDILGTPAVALLVGLIIAAIGYHEIFPEDKTAWGFDGVFAEALRTAGQIVLIVGAGGAFSGVLKASPLQDILTETFSGLAIGILAPFLIGFLFRTCVGSATIAMVTAATMIVPLLDILGFASPMGRIIAMLACAAGGLMVFHGNDDFFWVTATTSEMDTSVAYKTIPLISVLQSLTALVCVFLLSLIFLH</sequence>
<feature type="transmembrane region" description="Helical" evidence="1">
    <location>
        <begin position="54"/>
        <end position="80"/>
    </location>
</feature>
<feature type="transmembrane region" description="Helical" evidence="1">
    <location>
        <begin position="30"/>
        <end position="48"/>
    </location>
</feature>
<feature type="transmembrane region" description="Helical" evidence="1">
    <location>
        <begin position="6"/>
        <end position="23"/>
    </location>
</feature>
<accession>A0ABR9R935</accession>
<gene>
    <name evidence="2" type="ORF">INF37_03940</name>
</gene>
<keyword evidence="1" id="KW-0472">Membrane</keyword>
<protein>
    <submittedName>
        <fullName evidence="2">GntP family permease</fullName>
    </submittedName>
</protein>
<feature type="transmembrane region" description="Helical" evidence="1">
    <location>
        <begin position="421"/>
        <end position="445"/>
    </location>
</feature>
<comment type="caution">
    <text evidence="2">The sequence shown here is derived from an EMBL/GenBank/DDBJ whole genome shotgun (WGS) entry which is preliminary data.</text>
</comment>
<feature type="transmembrane region" description="Helical" evidence="1">
    <location>
        <begin position="221"/>
        <end position="240"/>
    </location>
</feature>
<keyword evidence="3" id="KW-1185">Reference proteome</keyword>
<keyword evidence="1" id="KW-0812">Transmembrane</keyword>
<dbReference type="PANTHER" id="PTHR30354:SF11">
    <property type="entry name" value="PERMEASE"/>
    <property type="match status" value="1"/>
</dbReference>
<feature type="transmembrane region" description="Helical" evidence="1">
    <location>
        <begin position="101"/>
        <end position="127"/>
    </location>
</feature>
<feature type="transmembrane region" description="Helical" evidence="1">
    <location>
        <begin position="252"/>
        <end position="278"/>
    </location>
</feature>
<feature type="transmembrane region" description="Helical" evidence="1">
    <location>
        <begin position="139"/>
        <end position="159"/>
    </location>
</feature>
<dbReference type="Proteomes" id="UP000806211">
    <property type="component" value="Unassembled WGS sequence"/>
</dbReference>